<dbReference type="InterPro" id="IPR001131">
    <property type="entry name" value="Peptidase_M24B_aminopep-P_CS"/>
</dbReference>
<dbReference type="SUPFAM" id="SSF55920">
    <property type="entry name" value="Creatinase/aminopeptidase"/>
    <property type="match status" value="1"/>
</dbReference>
<dbReference type="AlphaFoldDB" id="A0AAQ4CWJ6"/>
<feature type="domain" description="Creatinase N-terminal" evidence="5">
    <location>
        <begin position="3"/>
        <end position="125"/>
    </location>
</feature>
<dbReference type="InterPro" id="IPR050659">
    <property type="entry name" value="Peptidase_M24B"/>
</dbReference>
<comment type="similarity">
    <text evidence="3">Belongs to the peptidase M24B family.</text>
</comment>
<keyword evidence="2" id="KW-0378">Hydrolase</keyword>
<keyword evidence="7" id="KW-1185">Reference proteome</keyword>
<accession>A0AAQ4CWJ6</accession>
<evidence type="ECO:0000313" key="6">
    <source>
        <dbReference type="EMBL" id="BDC00178.1"/>
    </source>
</evidence>
<evidence type="ECO:0000313" key="7">
    <source>
        <dbReference type="Proteomes" id="UP001319921"/>
    </source>
</evidence>
<sequence length="351" mass="40766">MDRIKKLQEELEKNYIDYVIIGTTSNMQYLIGFNEEQMERPLLLIISKDDFSIIVPKIYEEQLRNYPIKVYDDSEDPYSKINLKENSRVLIDDNMYSLFTIEIINKFKPKSIQRASLIMRKLREIKDEEEISKMSQGVRIAEKLFLDFLNEIKEGMSECEAERKLKSYLIQNAEGISFEPILTSGPNTSMPHLKCTSRKIRKGDVIIIDYGIKYNGYSTDTTRVVSIGKPEDKLVEKILEIVRKSNEEAEKYAREGIEAREVDNIARKVIKESGYGEYFIHRTGHGIGIDVHEDPYISPNNTEILRNNMVFTIEPGIYLPNKFGIRIEDEVLIENGRSKVINSLEKELFIL</sequence>
<dbReference type="CDD" id="cd01092">
    <property type="entry name" value="APP-like"/>
    <property type="match status" value="1"/>
</dbReference>
<dbReference type="GO" id="GO:0046872">
    <property type="term" value="F:metal ion binding"/>
    <property type="evidence" value="ECO:0007669"/>
    <property type="project" value="UniProtKB-KW"/>
</dbReference>
<dbReference type="GO" id="GO:0016787">
    <property type="term" value="F:hydrolase activity"/>
    <property type="evidence" value="ECO:0007669"/>
    <property type="project" value="UniProtKB-KW"/>
</dbReference>
<dbReference type="EMBL" id="AP025226">
    <property type="protein sequence ID" value="BDC00178.1"/>
    <property type="molecule type" value="Genomic_DNA"/>
</dbReference>
<reference evidence="6 7" key="1">
    <citation type="journal article" date="2022" name="Microbiol. Resour. Announc.">
        <title>Complete Genome Sequence of the Hyperthermophilic and Acidophilic Archaeon Saccharolobus caldissimus Strain HS-3T.</title>
        <authorList>
            <person name="Sakai H.D."/>
            <person name="Kurosawa N."/>
        </authorList>
    </citation>
    <scope>NUCLEOTIDE SEQUENCE [LARGE SCALE GENOMIC DNA]</scope>
    <source>
        <strain evidence="6 7">JCM32116</strain>
    </source>
</reference>
<dbReference type="Pfam" id="PF00557">
    <property type="entry name" value="Peptidase_M24"/>
    <property type="match status" value="1"/>
</dbReference>
<gene>
    <name evidence="6" type="ORF">SACC_31940</name>
</gene>
<dbReference type="Gene3D" id="3.90.230.10">
    <property type="entry name" value="Creatinase/methionine aminopeptidase superfamily"/>
    <property type="match status" value="1"/>
</dbReference>
<keyword evidence="1 3" id="KW-0479">Metal-binding</keyword>
<dbReference type="KEGG" id="scas:SACC_31940"/>
<dbReference type="InterPro" id="IPR036005">
    <property type="entry name" value="Creatinase/aminopeptidase-like"/>
</dbReference>
<evidence type="ECO:0000259" key="4">
    <source>
        <dbReference type="Pfam" id="PF00557"/>
    </source>
</evidence>
<dbReference type="GeneID" id="68867917"/>
<name>A0AAQ4CWJ6_9CREN</name>
<evidence type="ECO:0000259" key="5">
    <source>
        <dbReference type="Pfam" id="PF01321"/>
    </source>
</evidence>
<dbReference type="InterPro" id="IPR029149">
    <property type="entry name" value="Creatin/AminoP/Spt16_N"/>
</dbReference>
<proteinExistence type="inferred from homology"/>
<dbReference type="PROSITE" id="PS00491">
    <property type="entry name" value="PROLINE_PEPTIDASE"/>
    <property type="match status" value="1"/>
</dbReference>
<dbReference type="PANTHER" id="PTHR46112:SF9">
    <property type="entry name" value="XAA-PRO AMINOPEPTIDASE"/>
    <property type="match status" value="1"/>
</dbReference>
<evidence type="ECO:0000256" key="2">
    <source>
        <dbReference type="ARBA" id="ARBA00022801"/>
    </source>
</evidence>
<dbReference type="RefSeq" id="WP_229570895.1">
    <property type="nucleotide sequence ID" value="NZ_AP025226.1"/>
</dbReference>
<protein>
    <submittedName>
        <fullName evidence="6">Peptidase M24 family protein</fullName>
    </submittedName>
</protein>
<dbReference type="Gene3D" id="3.40.350.10">
    <property type="entry name" value="Creatinase/prolidase N-terminal domain"/>
    <property type="match status" value="1"/>
</dbReference>
<dbReference type="InterPro" id="IPR000587">
    <property type="entry name" value="Creatinase_N"/>
</dbReference>
<dbReference type="Pfam" id="PF01321">
    <property type="entry name" value="Creatinase_N"/>
    <property type="match status" value="1"/>
</dbReference>
<dbReference type="SUPFAM" id="SSF53092">
    <property type="entry name" value="Creatinase/prolidase N-terminal domain"/>
    <property type="match status" value="1"/>
</dbReference>
<dbReference type="Proteomes" id="UP001319921">
    <property type="component" value="Chromosome"/>
</dbReference>
<feature type="domain" description="Peptidase M24" evidence="4">
    <location>
        <begin position="133"/>
        <end position="334"/>
    </location>
</feature>
<evidence type="ECO:0000256" key="3">
    <source>
        <dbReference type="RuleBase" id="RU000590"/>
    </source>
</evidence>
<dbReference type="PANTHER" id="PTHR46112">
    <property type="entry name" value="AMINOPEPTIDASE"/>
    <property type="match status" value="1"/>
</dbReference>
<organism evidence="6 7">
    <name type="scientific">Saccharolobus caldissimus</name>
    <dbReference type="NCBI Taxonomy" id="1702097"/>
    <lineage>
        <taxon>Archaea</taxon>
        <taxon>Thermoproteota</taxon>
        <taxon>Thermoprotei</taxon>
        <taxon>Sulfolobales</taxon>
        <taxon>Sulfolobaceae</taxon>
        <taxon>Saccharolobus</taxon>
    </lineage>
</organism>
<evidence type="ECO:0000256" key="1">
    <source>
        <dbReference type="ARBA" id="ARBA00022723"/>
    </source>
</evidence>
<dbReference type="InterPro" id="IPR000994">
    <property type="entry name" value="Pept_M24"/>
</dbReference>